<reference evidence="7 8" key="1">
    <citation type="submission" date="2015-10" db="EMBL/GenBank/DDBJ databases">
        <authorList>
            <person name="Gilbert D.G."/>
        </authorList>
    </citation>
    <scope>NUCLEOTIDE SEQUENCE [LARGE SCALE GENOMIC DNA]</scope>
    <source>
        <strain evidence="7">COMA1</strain>
    </source>
</reference>
<organism evidence="7 8">
    <name type="scientific">Candidatus Nitrospira nitrosa</name>
    <dbReference type="NCBI Taxonomy" id="1742972"/>
    <lineage>
        <taxon>Bacteria</taxon>
        <taxon>Pseudomonadati</taxon>
        <taxon>Nitrospirota</taxon>
        <taxon>Nitrospiria</taxon>
        <taxon>Nitrospirales</taxon>
        <taxon>Nitrospiraceae</taxon>
        <taxon>Nitrospira</taxon>
    </lineage>
</organism>
<dbReference type="InterPro" id="IPR005495">
    <property type="entry name" value="LptG/LptF_permease"/>
</dbReference>
<proteinExistence type="predicted"/>
<dbReference type="STRING" id="1742972.COMA1_30253"/>
<evidence type="ECO:0000256" key="5">
    <source>
        <dbReference type="ARBA" id="ARBA00023136"/>
    </source>
</evidence>
<comment type="subcellular location">
    <subcellularLocation>
        <location evidence="1">Cell membrane</location>
        <topology evidence="1">Multi-pass membrane protein</topology>
    </subcellularLocation>
</comment>
<sequence length="378" mass="41931">MDSPIVSIISPPENSVILRTLLDRYIFTELLTPFGLSLGALCFVMLTRELLRLVELLVSKGVGIWAVLKVIAMLLPSGLVLTLPIAGLIASVTAFGRLSFDKELVAMRAAGLSLVRLAQPVLLFSVCVFTLTLVLSQWGQPWSSLNLKKVALNLLKDQLALALERGTFNEPIPHMMIYVPEAEPDRPTPGIFISDERLPNEPRVIVAEHYRIFMDAQHDHVALQLENGMIHSRPPQIDQSQQIAFASYDIKINLNLSSYSATEERPSYEQITARLAETDGKDAGALRRMMEYYRDLAFPTASLVFCLLGVPVGIVSKRSGRVGGFAVGVGIIIAFYILNVGCDFLVTALILHPFWGAWLPNIIFMIITLVLFYRVSKH</sequence>
<dbReference type="PANTHER" id="PTHR33529">
    <property type="entry name" value="SLR0882 PROTEIN-RELATED"/>
    <property type="match status" value="1"/>
</dbReference>
<evidence type="ECO:0000256" key="2">
    <source>
        <dbReference type="ARBA" id="ARBA00022475"/>
    </source>
</evidence>
<feature type="transmembrane region" description="Helical" evidence="6">
    <location>
        <begin position="121"/>
        <end position="139"/>
    </location>
</feature>
<dbReference type="PANTHER" id="PTHR33529:SF6">
    <property type="entry name" value="YJGP_YJGQ FAMILY PERMEASE"/>
    <property type="match status" value="1"/>
</dbReference>
<accession>A0A0S4LLD6</accession>
<dbReference type="GO" id="GO:0015920">
    <property type="term" value="P:lipopolysaccharide transport"/>
    <property type="evidence" value="ECO:0007669"/>
    <property type="project" value="TreeGrafter"/>
</dbReference>
<keyword evidence="3 6" id="KW-0812">Transmembrane</keyword>
<keyword evidence="4 6" id="KW-1133">Transmembrane helix</keyword>
<keyword evidence="5 6" id="KW-0472">Membrane</keyword>
<dbReference type="Proteomes" id="UP000199032">
    <property type="component" value="Unassembled WGS sequence"/>
</dbReference>
<dbReference type="GO" id="GO:0043190">
    <property type="term" value="C:ATP-binding cassette (ABC) transporter complex"/>
    <property type="evidence" value="ECO:0007669"/>
    <property type="project" value="TreeGrafter"/>
</dbReference>
<evidence type="ECO:0000256" key="1">
    <source>
        <dbReference type="ARBA" id="ARBA00004651"/>
    </source>
</evidence>
<gene>
    <name evidence="7" type="ORF">COMA1_30253</name>
</gene>
<keyword evidence="8" id="KW-1185">Reference proteome</keyword>
<feature type="transmembrane region" description="Helical" evidence="6">
    <location>
        <begin position="357"/>
        <end position="375"/>
    </location>
</feature>
<feature type="transmembrane region" description="Helical" evidence="6">
    <location>
        <begin position="296"/>
        <end position="315"/>
    </location>
</feature>
<evidence type="ECO:0000256" key="6">
    <source>
        <dbReference type="SAM" id="Phobius"/>
    </source>
</evidence>
<evidence type="ECO:0000256" key="4">
    <source>
        <dbReference type="ARBA" id="ARBA00022989"/>
    </source>
</evidence>
<keyword evidence="2" id="KW-1003">Cell membrane</keyword>
<dbReference type="AlphaFoldDB" id="A0A0S4LLD6"/>
<evidence type="ECO:0000256" key="3">
    <source>
        <dbReference type="ARBA" id="ARBA00022692"/>
    </source>
</evidence>
<feature type="transmembrane region" description="Helical" evidence="6">
    <location>
        <begin position="25"/>
        <end position="46"/>
    </location>
</feature>
<dbReference type="Pfam" id="PF03739">
    <property type="entry name" value="LptF_LptG"/>
    <property type="match status" value="1"/>
</dbReference>
<feature type="transmembrane region" description="Helical" evidence="6">
    <location>
        <begin position="322"/>
        <end position="351"/>
    </location>
</feature>
<evidence type="ECO:0000313" key="7">
    <source>
        <dbReference type="EMBL" id="CUS36804.1"/>
    </source>
</evidence>
<feature type="transmembrane region" description="Helical" evidence="6">
    <location>
        <begin position="81"/>
        <end position="100"/>
    </location>
</feature>
<name>A0A0S4LLD6_9BACT</name>
<evidence type="ECO:0000313" key="8">
    <source>
        <dbReference type="Proteomes" id="UP000199032"/>
    </source>
</evidence>
<protein>
    <submittedName>
        <fullName evidence="7">Putative Permease, YjgP/YjgQ family</fullName>
    </submittedName>
</protein>
<dbReference type="OrthoDB" id="9792188at2"/>
<dbReference type="EMBL" id="CZQA01000009">
    <property type="protein sequence ID" value="CUS36804.1"/>
    <property type="molecule type" value="Genomic_DNA"/>
</dbReference>